<dbReference type="Proteomes" id="UP000004019">
    <property type="component" value="Unassembled WGS sequence"/>
</dbReference>
<reference evidence="1 2" key="1">
    <citation type="submission" date="2012-02" db="EMBL/GenBank/DDBJ databases">
        <title>The Genome Sequence of Bacteroides dorei CL03T12C01.</title>
        <authorList>
            <consortium name="The Broad Institute Genome Sequencing Platform"/>
            <person name="Earl A."/>
            <person name="Ward D."/>
            <person name="Feldgarden M."/>
            <person name="Gevers D."/>
            <person name="Zitomersky N.L."/>
            <person name="Coyne M.J."/>
            <person name="Comstock L.E."/>
            <person name="Young S.K."/>
            <person name="Zeng Q."/>
            <person name="Gargeya S."/>
            <person name="Fitzgerald M."/>
            <person name="Haas B."/>
            <person name="Abouelleil A."/>
            <person name="Alvarado L."/>
            <person name="Arachchi H.M."/>
            <person name="Berlin A."/>
            <person name="Chapman S.B."/>
            <person name="Gearin G."/>
            <person name="Goldberg J."/>
            <person name="Griggs A."/>
            <person name="Gujja S."/>
            <person name="Hansen M."/>
            <person name="Heiman D."/>
            <person name="Howarth C."/>
            <person name="Larimer J."/>
            <person name="Lui A."/>
            <person name="MacDonald P.J.P."/>
            <person name="McCowen C."/>
            <person name="Montmayeur A."/>
            <person name="Murphy C."/>
            <person name="Neiman D."/>
            <person name="Pearson M."/>
            <person name="Priest M."/>
            <person name="Roberts A."/>
            <person name="Saif S."/>
            <person name="Shea T."/>
            <person name="Sisk P."/>
            <person name="Stolte C."/>
            <person name="Sykes S."/>
            <person name="Wortman J."/>
            <person name="Nusbaum C."/>
            <person name="Birren B."/>
        </authorList>
    </citation>
    <scope>NUCLEOTIDE SEQUENCE [LARGE SCALE GENOMIC DNA]</scope>
    <source>
        <strain evidence="1 2">CL03T12C01</strain>
    </source>
</reference>
<evidence type="ECO:0000313" key="2">
    <source>
        <dbReference type="Proteomes" id="UP000004019"/>
    </source>
</evidence>
<proteinExistence type="predicted"/>
<dbReference type="EMBL" id="AGXI01000017">
    <property type="protein sequence ID" value="EIY36745.1"/>
    <property type="molecule type" value="Genomic_DNA"/>
</dbReference>
<name>I8WDN8_9BACT</name>
<gene>
    <name evidence="1" type="ORF">HMPREF1065_02662</name>
</gene>
<dbReference type="AlphaFoldDB" id="I8WDN8"/>
<evidence type="ECO:0000313" key="1">
    <source>
        <dbReference type="EMBL" id="EIY36745.1"/>
    </source>
</evidence>
<comment type="caution">
    <text evidence="1">The sequence shown here is derived from an EMBL/GenBank/DDBJ whole genome shotgun (WGS) entry which is preliminary data.</text>
</comment>
<dbReference type="PATRIC" id="fig|997877.3.peg.2795"/>
<accession>I8WDN8</accession>
<protein>
    <submittedName>
        <fullName evidence="1">Uncharacterized protein</fullName>
    </submittedName>
</protein>
<dbReference type="HOGENOM" id="CLU_3196031_0_0_10"/>
<organism evidence="1 2">
    <name type="scientific">Phocaeicola dorei CL03T12C01</name>
    <dbReference type="NCBI Taxonomy" id="997877"/>
    <lineage>
        <taxon>Bacteria</taxon>
        <taxon>Pseudomonadati</taxon>
        <taxon>Bacteroidota</taxon>
        <taxon>Bacteroidia</taxon>
        <taxon>Bacteroidales</taxon>
        <taxon>Bacteroidaceae</taxon>
        <taxon>Phocaeicola</taxon>
    </lineage>
</organism>
<sequence>MKKRFLCEKRGGGRGGCIFREENHLYISFRKVSALAFFRHIKEEF</sequence>